<dbReference type="PANTHER" id="PTHR23501">
    <property type="entry name" value="MAJOR FACILITATOR SUPERFAMILY"/>
    <property type="match status" value="1"/>
</dbReference>
<sequence length="581" mass="63255">MAASTTSQSSLRANENPISPWTEHEPRSNFSNEASEFPEQSPARVAFEQNEMEKLKPAMSPLRKAAAFTAMCLSVFIACLEIFVTTTALPKVTEELGASDSDFVWIGSAYLLLWAAGIPIWAQMSDIFGRKVILGSTIIMFTIGSIIAASAESTETLIIGRAIQGVGVGGLTVVINICVVHMYEPRERAFYFGIVGGIAALSSAIGPFVGGVLTEKLSWRWCFWIEVPFTTASCIGMLALLEVEQDRKPLLEGLKNIDWLGSLAIAGATVMVLVALQFGVSHHPWKSPEVVCLLVLGLVLFVAFVLIEWRFAPNPLMPLRFFGELPRLAVLLGCFFQALILTAVTYFIPLYFQAVLGVSPLMSGVYFLPTTLTLAIMWASVGHVIKKTGRYVAQIRLGAAALLLGTGLLVDTQSYTSWPRIVCSQVVIAIGLGLTYQAPLVALYEVIPKEDASSGTAAYQFLKQFGQTITIAFGQLIIQTRIRTNISALIADGLPGSVISELQSGRTILSTFDRNLDSHQLAILRKAFVEALRTMWIFYTVVAAIAFIISFGVPAKKMKSDAAPKEKEKEEKADVHVEETA</sequence>
<feature type="transmembrane region" description="Helical" evidence="7">
    <location>
        <begin position="259"/>
        <end position="278"/>
    </location>
</feature>
<feature type="transmembrane region" description="Helical" evidence="7">
    <location>
        <begin position="162"/>
        <end position="183"/>
    </location>
</feature>
<feature type="transmembrane region" description="Helical" evidence="7">
    <location>
        <begin position="536"/>
        <end position="555"/>
    </location>
</feature>
<evidence type="ECO:0000256" key="7">
    <source>
        <dbReference type="SAM" id="Phobius"/>
    </source>
</evidence>
<accession>A0A9P4RB75</accession>
<feature type="transmembrane region" description="Helical" evidence="7">
    <location>
        <begin position="290"/>
        <end position="309"/>
    </location>
</feature>
<evidence type="ECO:0000256" key="5">
    <source>
        <dbReference type="ARBA" id="ARBA00023136"/>
    </source>
</evidence>
<evidence type="ECO:0000256" key="6">
    <source>
        <dbReference type="SAM" id="MobiDB-lite"/>
    </source>
</evidence>
<dbReference type="PANTHER" id="PTHR23501:SF102">
    <property type="entry name" value="DRUG TRANSPORTER, PUTATIVE (AFU_ORTHOLOGUE AFUA_3G08530)-RELATED"/>
    <property type="match status" value="1"/>
</dbReference>
<keyword evidence="5 7" id="KW-0472">Membrane</keyword>
<dbReference type="PROSITE" id="PS50850">
    <property type="entry name" value="MFS"/>
    <property type="match status" value="1"/>
</dbReference>
<dbReference type="InterPro" id="IPR020846">
    <property type="entry name" value="MFS_dom"/>
</dbReference>
<evidence type="ECO:0000259" key="8">
    <source>
        <dbReference type="PROSITE" id="PS50850"/>
    </source>
</evidence>
<dbReference type="EMBL" id="ML996101">
    <property type="protein sequence ID" value="KAF2740288.1"/>
    <property type="molecule type" value="Genomic_DNA"/>
</dbReference>
<feature type="region of interest" description="Disordered" evidence="6">
    <location>
        <begin position="1"/>
        <end position="41"/>
    </location>
</feature>
<dbReference type="SUPFAM" id="SSF103473">
    <property type="entry name" value="MFS general substrate transporter"/>
    <property type="match status" value="1"/>
</dbReference>
<name>A0A9P4RB75_9PLEO</name>
<dbReference type="InterPro" id="IPR036259">
    <property type="entry name" value="MFS_trans_sf"/>
</dbReference>
<feature type="transmembrane region" description="Helical" evidence="7">
    <location>
        <begin position="422"/>
        <end position="444"/>
    </location>
</feature>
<dbReference type="Gene3D" id="1.20.1250.20">
    <property type="entry name" value="MFS general substrate transporter like domains"/>
    <property type="match status" value="1"/>
</dbReference>
<dbReference type="InterPro" id="IPR011701">
    <property type="entry name" value="MFS"/>
</dbReference>
<organism evidence="9 10">
    <name type="scientific">Polyplosphaeria fusca</name>
    <dbReference type="NCBI Taxonomy" id="682080"/>
    <lineage>
        <taxon>Eukaryota</taxon>
        <taxon>Fungi</taxon>
        <taxon>Dikarya</taxon>
        <taxon>Ascomycota</taxon>
        <taxon>Pezizomycotina</taxon>
        <taxon>Dothideomycetes</taxon>
        <taxon>Pleosporomycetidae</taxon>
        <taxon>Pleosporales</taxon>
        <taxon>Tetraplosphaeriaceae</taxon>
        <taxon>Polyplosphaeria</taxon>
    </lineage>
</organism>
<evidence type="ECO:0000256" key="1">
    <source>
        <dbReference type="ARBA" id="ARBA00004141"/>
    </source>
</evidence>
<comment type="subcellular location">
    <subcellularLocation>
        <location evidence="1">Membrane</location>
        <topology evidence="1">Multi-pass membrane protein</topology>
    </subcellularLocation>
</comment>
<dbReference type="AlphaFoldDB" id="A0A9P4RB75"/>
<feature type="transmembrane region" description="Helical" evidence="7">
    <location>
        <begin position="364"/>
        <end position="385"/>
    </location>
</feature>
<keyword evidence="4 7" id="KW-1133">Transmembrane helix</keyword>
<comment type="caution">
    <text evidence="9">The sequence shown here is derived from an EMBL/GenBank/DDBJ whole genome shotgun (WGS) entry which is preliminary data.</text>
</comment>
<feature type="transmembrane region" description="Helical" evidence="7">
    <location>
        <begin position="189"/>
        <end position="209"/>
    </location>
</feature>
<evidence type="ECO:0000313" key="10">
    <source>
        <dbReference type="Proteomes" id="UP000799444"/>
    </source>
</evidence>
<reference evidence="9" key="1">
    <citation type="journal article" date="2020" name="Stud. Mycol.">
        <title>101 Dothideomycetes genomes: a test case for predicting lifestyles and emergence of pathogens.</title>
        <authorList>
            <person name="Haridas S."/>
            <person name="Albert R."/>
            <person name="Binder M."/>
            <person name="Bloem J."/>
            <person name="Labutti K."/>
            <person name="Salamov A."/>
            <person name="Andreopoulos B."/>
            <person name="Baker S."/>
            <person name="Barry K."/>
            <person name="Bills G."/>
            <person name="Bluhm B."/>
            <person name="Cannon C."/>
            <person name="Castanera R."/>
            <person name="Culley D."/>
            <person name="Daum C."/>
            <person name="Ezra D."/>
            <person name="Gonzalez J."/>
            <person name="Henrissat B."/>
            <person name="Kuo A."/>
            <person name="Liang C."/>
            <person name="Lipzen A."/>
            <person name="Lutzoni F."/>
            <person name="Magnuson J."/>
            <person name="Mondo S."/>
            <person name="Nolan M."/>
            <person name="Ohm R."/>
            <person name="Pangilinan J."/>
            <person name="Park H.-J."/>
            <person name="Ramirez L."/>
            <person name="Alfaro M."/>
            <person name="Sun H."/>
            <person name="Tritt A."/>
            <person name="Yoshinaga Y."/>
            <person name="Zwiers L.-H."/>
            <person name="Turgeon B."/>
            <person name="Goodwin S."/>
            <person name="Spatafora J."/>
            <person name="Crous P."/>
            <person name="Grigoriev I."/>
        </authorList>
    </citation>
    <scope>NUCLEOTIDE SEQUENCE</scope>
    <source>
        <strain evidence="9">CBS 125425</strain>
    </source>
</reference>
<feature type="transmembrane region" description="Helical" evidence="7">
    <location>
        <begin position="102"/>
        <end position="122"/>
    </location>
</feature>
<feature type="domain" description="Major facilitator superfamily (MFS) profile" evidence="8">
    <location>
        <begin position="67"/>
        <end position="558"/>
    </location>
</feature>
<dbReference type="GO" id="GO:0022857">
    <property type="term" value="F:transmembrane transporter activity"/>
    <property type="evidence" value="ECO:0007669"/>
    <property type="project" value="InterPro"/>
</dbReference>
<evidence type="ECO:0000256" key="4">
    <source>
        <dbReference type="ARBA" id="ARBA00022989"/>
    </source>
</evidence>
<keyword evidence="10" id="KW-1185">Reference proteome</keyword>
<protein>
    <submittedName>
        <fullName evidence="9">MFS general substrate transporter</fullName>
    </submittedName>
</protein>
<gene>
    <name evidence="9" type="ORF">EJ04DRAFT_572567</name>
</gene>
<evidence type="ECO:0000256" key="2">
    <source>
        <dbReference type="ARBA" id="ARBA00007520"/>
    </source>
</evidence>
<feature type="transmembrane region" description="Helical" evidence="7">
    <location>
        <begin position="65"/>
        <end position="90"/>
    </location>
</feature>
<dbReference type="Proteomes" id="UP000799444">
    <property type="component" value="Unassembled WGS sequence"/>
</dbReference>
<evidence type="ECO:0000256" key="3">
    <source>
        <dbReference type="ARBA" id="ARBA00022692"/>
    </source>
</evidence>
<feature type="region of interest" description="Disordered" evidence="6">
    <location>
        <begin position="558"/>
        <end position="581"/>
    </location>
</feature>
<comment type="similarity">
    <text evidence="2">Belongs to the major facilitator superfamily. TCR/Tet family.</text>
</comment>
<feature type="transmembrane region" description="Helical" evidence="7">
    <location>
        <begin position="391"/>
        <end position="410"/>
    </location>
</feature>
<dbReference type="OrthoDB" id="10021397at2759"/>
<evidence type="ECO:0000313" key="9">
    <source>
        <dbReference type="EMBL" id="KAF2740288.1"/>
    </source>
</evidence>
<dbReference type="Pfam" id="PF07690">
    <property type="entry name" value="MFS_1"/>
    <property type="match status" value="1"/>
</dbReference>
<feature type="transmembrane region" description="Helical" evidence="7">
    <location>
        <begin position="329"/>
        <end position="352"/>
    </location>
</feature>
<dbReference type="GO" id="GO:0005886">
    <property type="term" value="C:plasma membrane"/>
    <property type="evidence" value="ECO:0007669"/>
    <property type="project" value="TreeGrafter"/>
</dbReference>
<dbReference type="PRINTS" id="PR01036">
    <property type="entry name" value="TCRTETB"/>
</dbReference>
<feature type="transmembrane region" description="Helical" evidence="7">
    <location>
        <begin position="221"/>
        <end position="239"/>
    </location>
</feature>
<feature type="compositionally biased region" description="Polar residues" evidence="6">
    <location>
        <begin position="1"/>
        <end position="19"/>
    </location>
</feature>
<proteinExistence type="inferred from homology"/>
<feature type="transmembrane region" description="Helical" evidence="7">
    <location>
        <begin position="128"/>
        <end position="150"/>
    </location>
</feature>
<keyword evidence="3 7" id="KW-0812">Transmembrane</keyword>
<dbReference type="Gene3D" id="1.20.1720.10">
    <property type="entry name" value="Multidrug resistance protein D"/>
    <property type="match status" value="1"/>
</dbReference>